<dbReference type="OrthoDB" id="9788148at2"/>
<evidence type="ECO:0000313" key="3">
    <source>
        <dbReference type="Proteomes" id="UP000318741"/>
    </source>
</evidence>
<proteinExistence type="predicted"/>
<dbReference type="UniPathway" id="UPA00537">
    <property type="reaction ID" value="UER00595"/>
</dbReference>
<dbReference type="GO" id="GO:0016979">
    <property type="term" value="F:lipoate-protein ligase activity"/>
    <property type="evidence" value="ECO:0007669"/>
    <property type="project" value="UniProtKB-EC"/>
</dbReference>
<name>A0A517P905_9PLAN</name>
<feature type="domain" description="BPL/LPL catalytic" evidence="1">
    <location>
        <begin position="35"/>
        <end position="224"/>
    </location>
</feature>
<dbReference type="AlphaFoldDB" id="A0A517P905"/>
<sequence>MFPRPAPLSFLDLTRPDPREDLALDEALLRSVDQTGGPGLLRVWERPEPCVVLGRANRLALNADRTACEAADVPILRRASGGGTVLLGPGALCWSLILPVGPPAGLPGDIPAVTAAIMHRLADALRPLVPGVGVDGTSDLTVRGVDGARVKVGGNAQRWLKRAMLHHGTLLTGFDLAAIPRFLTPPERQPDYRAGRAHRAFVTNLPLPRAALVSALRTAFGATAPPPELPTELMGELFRDRYSDPAWHLRR</sequence>
<dbReference type="PANTHER" id="PTHR43679:SF2">
    <property type="entry name" value="OCTANOYL-[GCVH]:PROTEIN N-OCTANOYLTRANSFERASE"/>
    <property type="match status" value="1"/>
</dbReference>
<dbReference type="Pfam" id="PF21948">
    <property type="entry name" value="LplA-B_cat"/>
    <property type="match status" value="1"/>
</dbReference>
<accession>A0A517P905</accession>
<dbReference type="RefSeq" id="WP_145358742.1">
    <property type="nucleotide sequence ID" value="NZ_CP036265.1"/>
</dbReference>
<dbReference type="Proteomes" id="UP000318741">
    <property type="component" value="Chromosome"/>
</dbReference>
<dbReference type="InterPro" id="IPR050664">
    <property type="entry name" value="Octanoyltrans_LipM/LipL"/>
</dbReference>
<dbReference type="PANTHER" id="PTHR43679">
    <property type="entry name" value="OCTANOYLTRANSFERASE LIPM-RELATED"/>
    <property type="match status" value="1"/>
</dbReference>
<dbReference type="SUPFAM" id="SSF55681">
    <property type="entry name" value="Class II aaRS and biotin synthetases"/>
    <property type="match status" value="1"/>
</dbReference>
<protein>
    <submittedName>
        <fullName evidence="2">Lipoate-protein ligase A</fullName>
        <ecNumber evidence="2">6.3.1.20</ecNumber>
    </submittedName>
</protein>
<evidence type="ECO:0000259" key="1">
    <source>
        <dbReference type="PROSITE" id="PS51733"/>
    </source>
</evidence>
<dbReference type="CDD" id="cd16443">
    <property type="entry name" value="LplA"/>
    <property type="match status" value="1"/>
</dbReference>
<gene>
    <name evidence="2" type="primary">lplA</name>
    <name evidence="2" type="ORF">CA12_19420</name>
</gene>
<evidence type="ECO:0000313" key="2">
    <source>
        <dbReference type="EMBL" id="QDT15847.1"/>
    </source>
</evidence>
<organism evidence="2 3">
    <name type="scientific">Alienimonas californiensis</name>
    <dbReference type="NCBI Taxonomy" id="2527989"/>
    <lineage>
        <taxon>Bacteria</taxon>
        <taxon>Pseudomonadati</taxon>
        <taxon>Planctomycetota</taxon>
        <taxon>Planctomycetia</taxon>
        <taxon>Planctomycetales</taxon>
        <taxon>Planctomycetaceae</taxon>
        <taxon>Alienimonas</taxon>
    </lineage>
</organism>
<dbReference type="InterPro" id="IPR004143">
    <property type="entry name" value="BPL_LPL_catalytic"/>
</dbReference>
<keyword evidence="3" id="KW-1185">Reference proteome</keyword>
<dbReference type="KEGG" id="acaf:CA12_19420"/>
<keyword evidence="2" id="KW-0436">Ligase</keyword>
<dbReference type="Gene3D" id="3.30.930.10">
    <property type="entry name" value="Bira Bifunctional Protein, Domain 2"/>
    <property type="match status" value="1"/>
</dbReference>
<dbReference type="PROSITE" id="PS51733">
    <property type="entry name" value="BPL_LPL_CATALYTIC"/>
    <property type="match status" value="1"/>
</dbReference>
<dbReference type="InterPro" id="IPR045864">
    <property type="entry name" value="aa-tRNA-synth_II/BPL/LPL"/>
</dbReference>
<reference evidence="2 3" key="1">
    <citation type="submission" date="2019-02" db="EMBL/GenBank/DDBJ databases">
        <title>Deep-cultivation of Planctomycetes and their phenomic and genomic characterization uncovers novel biology.</title>
        <authorList>
            <person name="Wiegand S."/>
            <person name="Jogler M."/>
            <person name="Boedeker C."/>
            <person name="Pinto D."/>
            <person name="Vollmers J."/>
            <person name="Rivas-Marin E."/>
            <person name="Kohn T."/>
            <person name="Peeters S.H."/>
            <person name="Heuer A."/>
            <person name="Rast P."/>
            <person name="Oberbeckmann S."/>
            <person name="Bunk B."/>
            <person name="Jeske O."/>
            <person name="Meyerdierks A."/>
            <person name="Storesund J.E."/>
            <person name="Kallscheuer N."/>
            <person name="Luecker S."/>
            <person name="Lage O.M."/>
            <person name="Pohl T."/>
            <person name="Merkel B.J."/>
            <person name="Hornburger P."/>
            <person name="Mueller R.-W."/>
            <person name="Bruemmer F."/>
            <person name="Labrenz M."/>
            <person name="Spormann A.M."/>
            <person name="Op den Camp H."/>
            <person name="Overmann J."/>
            <person name="Amann R."/>
            <person name="Jetten M.S.M."/>
            <person name="Mascher T."/>
            <person name="Medema M.H."/>
            <person name="Devos D.P."/>
            <person name="Kaster A.-K."/>
            <person name="Ovreas L."/>
            <person name="Rohde M."/>
            <person name="Galperin M.Y."/>
            <person name="Jogler C."/>
        </authorList>
    </citation>
    <scope>NUCLEOTIDE SEQUENCE [LARGE SCALE GENOMIC DNA]</scope>
    <source>
        <strain evidence="2 3">CA12</strain>
    </source>
</reference>
<dbReference type="EMBL" id="CP036265">
    <property type="protein sequence ID" value="QDT15847.1"/>
    <property type="molecule type" value="Genomic_DNA"/>
</dbReference>
<dbReference type="EC" id="6.3.1.20" evidence="2"/>